<dbReference type="Pfam" id="PF22725">
    <property type="entry name" value="GFO_IDH_MocA_C3"/>
    <property type="match status" value="1"/>
</dbReference>
<evidence type="ECO:0000259" key="1">
    <source>
        <dbReference type="Pfam" id="PF01408"/>
    </source>
</evidence>
<proteinExistence type="predicted"/>
<name>A0A9X4XF89_9FIRM</name>
<protein>
    <submittedName>
        <fullName evidence="3">Oxidoreductase</fullName>
    </submittedName>
</protein>
<feature type="domain" description="Gfo/Idh/MocA-like oxidoreductase N-terminal" evidence="1">
    <location>
        <begin position="5"/>
        <end position="122"/>
    </location>
</feature>
<sequence>MTQQIRFGIIGTNTITEQFLKAAMSLESFKLNAIYSRTEERGLEFASKYGVEHIYTNLEQLLKDDVVDAMYIASPNAYHAKQAILCLNHQKHVLCEKPLASNLKEVEAMCEAAFKNGVVLMEAMKTTVLPTFQLLKDHLHKIGTIRRYSASFCQYSSRYDAYRSGTILNAFKNELSNGALLDIGVYTIAPMIHLFGLPGEIKASAYMLESGVDGEGSIIFKYPTMEACVMYSKISNSYLPSEIQGEDGTVMIDRINRFHQVQIKYRNGEIEELAIPHDEADMKYELEEFIQTILKQKKESNVNTLERSKQVMSVLDEVRRQIGLQYPADLK</sequence>
<dbReference type="InterPro" id="IPR000683">
    <property type="entry name" value="Gfo/Idh/MocA-like_OxRdtase_N"/>
</dbReference>
<comment type="caution">
    <text evidence="3">The sequence shown here is derived from an EMBL/GenBank/DDBJ whole genome shotgun (WGS) entry which is preliminary data.</text>
</comment>
<dbReference type="PANTHER" id="PTHR43054">
    <property type="match status" value="1"/>
</dbReference>
<dbReference type="SUPFAM" id="SSF55347">
    <property type="entry name" value="Glyceraldehyde-3-phosphate dehydrogenase-like, C-terminal domain"/>
    <property type="match status" value="1"/>
</dbReference>
<evidence type="ECO:0000259" key="2">
    <source>
        <dbReference type="Pfam" id="PF22725"/>
    </source>
</evidence>
<dbReference type="GeneID" id="60059957"/>
<feature type="domain" description="GFO/IDH/MocA-like oxidoreductase" evidence="2">
    <location>
        <begin position="141"/>
        <end position="250"/>
    </location>
</feature>
<dbReference type="AlphaFoldDB" id="A0A9X4XF89"/>
<dbReference type="GO" id="GO:0000166">
    <property type="term" value="F:nucleotide binding"/>
    <property type="evidence" value="ECO:0007669"/>
    <property type="project" value="InterPro"/>
</dbReference>
<dbReference type="SUPFAM" id="SSF51735">
    <property type="entry name" value="NAD(P)-binding Rossmann-fold domains"/>
    <property type="match status" value="1"/>
</dbReference>
<reference evidence="3 4" key="1">
    <citation type="journal article" date="2019" name="Nat. Med.">
        <title>A library of human gut bacterial isolates paired with longitudinal multiomics data enables mechanistic microbiome research.</title>
        <authorList>
            <person name="Poyet M."/>
            <person name="Groussin M."/>
            <person name="Gibbons S.M."/>
            <person name="Avila-Pacheco J."/>
            <person name="Jiang X."/>
            <person name="Kearney S.M."/>
            <person name="Perrotta A.R."/>
            <person name="Berdy B."/>
            <person name="Zhao S."/>
            <person name="Lieberman T.D."/>
            <person name="Swanson P.K."/>
            <person name="Smith M."/>
            <person name="Roesemann S."/>
            <person name="Alexander J.E."/>
            <person name="Rich S.A."/>
            <person name="Livny J."/>
            <person name="Vlamakis H."/>
            <person name="Clish C."/>
            <person name="Bullock K."/>
            <person name="Deik A."/>
            <person name="Scott J."/>
            <person name="Pierce K.A."/>
            <person name="Xavier R.J."/>
            <person name="Alm E.J."/>
        </authorList>
    </citation>
    <scope>NUCLEOTIDE SEQUENCE [LARGE SCALE GENOMIC DNA]</scope>
    <source>
        <strain evidence="3 4">BIOML-A198</strain>
    </source>
</reference>
<dbReference type="InterPro" id="IPR055170">
    <property type="entry name" value="GFO_IDH_MocA-like_dom"/>
</dbReference>
<accession>A0A9X4XF89</accession>
<dbReference type="PANTHER" id="PTHR43054:SF1">
    <property type="entry name" value="SCYLLO-INOSITOL 2-DEHYDROGENASE (NADP(+)) IOLU"/>
    <property type="match status" value="1"/>
</dbReference>
<dbReference type="Proteomes" id="UP000487649">
    <property type="component" value="Unassembled WGS sequence"/>
</dbReference>
<dbReference type="RefSeq" id="WP_006784924.1">
    <property type="nucleotide sequence ID" value="NZ_CP053187.1"/>
</dbReference>
<dbReference type="EMBL" id="WMQE01000008">
    <property type="protein sequence ID" value="MTK20770.1"/>
    <property type="molecule type" value="Genomic_DNA"/>
</dbReference>
<gene>
    <name evidence="3" type="ORF">GMA92_04870</name>
</gene>
<evidence type="ECO:0000313" key="4">
    <source>
        <dbReference type="Proteomes" id="UP000487649"/>
    </source>
</evidence>
<dbReference type="InterPro" id="IPR036291">
    <property type="entry name" value="NAD(P)-bd_dom_sf"/>
</dbReference>
<evidence type="ECO:0000313" key="3">
    <source>
        <dbReference type="EMBL" id="MTK20770.1"/>
    </source>
</evidence>
<dbReference type="Gene3D" id="3.40.50.720">
    <property type="entry name" value="NAD(P)-binding Rossmann-like Domain"/>
    <property type="match status" value="1"/>
</dbReference>
<organism evidence="3 4">
    <name type="scientific">Turicibacter sanguinis</name>
    <dbReference type="NCBI Taxonomy" id="154288"/>
    <lineage>
        <taxon>Bacteria</taxon>
        <taxon>Bacillati</taxon>
        <taxon>Bacillota</taxon>
        <taxon>Erysipelotrichia</taxon>
        <taxon>Erysipelotrichales</taxon>
        <taxon>Turicibacteraceae</taxon>
        <taxon>Turicibacter</taxon>
    </lineage>
</organism>
<dbReference type="Gene3D" id="3.30.360.10">
    <property type="entry name" value="Dihydrodipicolinate Reductase, domain 2"/>
    <property type="match status" value="1"/>
</dbReference>
<dbReference type="Pfam" id="PF01408">
    <property type="entry name" value="GFO_IDH_MocA"/>
    <property type="match status" value="1"/>
</dbReference>